<evidence type="ECO:0000259" key="2">
    <source>
        <dbReference type="PROSITE" id="PS50006"/>
    </source>
</evidence>
<gene>
    <name evidence="3" type="ORF">PGLA1383_LOCUS1786</name>
</gene>
<dbReference type="OMA" id="LECIHAE"/>
<feature type="compositionally biased region" description="Low complexity" evidence="1">
    <location>
        <begin position="135"/>
        <end position="168"/>
    </location>
</feature>
<dbReference type="SUPFAM" id="SSF49879">
    <property type="entry name" value="SMAD/FHA domain"/>
    <property type="match status" value="1"/>
</dbReference>
<accession>A0A813D9E2</accession>
<reference evidence="3" key="1">
    <citation type="submission" date="2021-02" db="EMBL/GenBank/DDBJ databases">
        <authorList>
            <person name="Dougan E. K."/>
            <person name="Rhodes N."/>
            <person name="Thang M."/>
            <person name="Chan C."/>
        </authorList>
    </citation>
    <scope>NUCLEOTIDE SEQUENCE</scope>
</reference>
<keyword evidence="4" id="KW-1185">Reference proteome</keyword>
<dbReference type="EMBL" id="CAJNNV010000492">
    <property type="protein sequence ID" value="CAE8582797.1"/>
    <property type="molecule type" value="Genomic_DNA"/>
</dbReference>
<evidence type="ECO:0000256" key="1">
    <source>
        <dbReference type="SAM" id="MobiDB-lite"/>
    </source>
</evidence>
<feature type="region of interest" description="Disordered" evidence="1">
    <location>
        <begin position="101"/>
        <end position="168"/>
    </location>
</feature>
<feature type="compositionally biased region" description="Polar residues" evidence="1">
    <location>
        <begin position="113"/>
        <end position="124"/>
    </location>
</feature>
<evidence type="ECO:0000313" key="3">
    <source>
        <dbReference type="EMBL" id="CAE8582797.1"/>
    </source>
</evidence>
<feature type="domain" description="FHA" evidence="2">
    <location>
        <begin position="298"/>
        <end position="376"/>
    </location>
</feature>
<sequence length="638" mass="68108">MGATTAAGPGQIQYLANHINGDLRTALKLLDVKANWPGPAARSVTELALSCTAMKEENRPNFGEIVRTLRNIYESPSAPIPASLAHPSEVSQSAQIAALLKAKGQASPPTPSPINHLQQGQNRALSPLPVHSPMQQQHRTSQVQQSPSSPSRHASPSPAPAGAASARLQHQSLSLAAAVALGGQPDAAHADAGGFSGFSPAMSNFLVPGRSRSAGPRQVPPQQGSRASRPTLPAACPASGLSKSGLAGASCIELFALECIHAESTDLQDIPSEHRRVVARRGEDGHLLVQSASRQNPLSVGRAFQTALFEELVAKGATRSTISREHFQVWVEPSLSSSSSSSPSARLSTGGEAVNGWHFVLANCSGNGTRINDLMLQVDSQGRGEQTLLRHGDLVTLARSAPSHSDGHRQAEFIQFRFDLSRSCLHEFAPPAFAERSAGSRPRSGSRSSHGTSCRNSSSAASREVVCSAFAPSYREGEPVFVLEVCGPGVQPQVPQDRRRLAFAPPPEESGEAQLYSSLIIGRAHQMDFWQEVLQPDAFSTLSRQHLEVQTWRSASGSARFSFLVRNLSDVNFVHVLGGKGEANEEQPVALTRSEQRHLLDGDCLMMNIGQSHNFWLAFSDLTASTSMQAQRPAELGE</sequence>
<evidence type="ECO:0000313" key="4">
    <source>
        <dbReference type="Proteomes" id="UP000654075"/>
    </source>
</evidence>
<dbReference type="AlphaFoldDB" id="A0A813D9E2"/>
<name>A0A813D9E2_POLGL</name>
<protein>
    <recommendedName>
        <fullName evidence="2">FHA domain-containing protein</fullName>
    </recommendedName>
</protein>
<dbReference type="InterPro" id="IPR000253">
    <property type="entry name" value="FHA_dom"/>
</dbReference>
<dbReference type="Gene3D" id="2.60.200.20">
    <property type="match status" value="1"/>
</dbReference>
<feature type="region of interest" description="Disordered" evidence="1">
    <location>
        <begin position="206"/>
        <end position="233"/>
    </location>
</feature>
<dbReference type="Proteomes" id="UP000654075">
    <property type="component" value="Unassembled WGS sequence"/>
</dbReference>
<dbReference type="PROSITE" id="PS50006">
    <property type="entry name" value="FHA_DOMAIN"/>
    <property type="match status" value="1"/>
</dbReference>
<feature type="non-terminal residue" evidence="3">
    <location>
        <position position="638"/>
    </location>
</feature>
<organism evidence="3 4">
    <name type="scientific">Polarella glacialis</name>
    <name type="common">Dinoflagellate</name>
    <dbReference type="NCBI Taxonomy" id="89957"/>
    <lineage>
        <taxon>Eukaryota</taxon>
        <taxon>Sar</taxon>
        <taxon>Alveolata</taxon>
        <taxon>Dinophyceae</taxon>
        <taxon>Suessiales</taxon>
        <taxon>Suessiaceae</taxon>
        <taxon>Polarella</taxon>
    </lineage>
</organism>
<feature type="compositionally biased region" description="Low complexity" evidence="1">
    <location>
        <begin position="436"/>
        <end position="455"/>
    </location>
</feature>
<comment type="caution">
    <text evidence="3">The sequence shown here is derived from an EMBL/GenBank/DDBJ whole genome shotgun (WGS) entry which is preliminary data.</text>
</comment>
<feature type="region of interest" description="Disordered" evidence="1">
    <location>
        <begin position="435"/>
        <end position="456"/>
    </location>
</feature>
<proteinExistence type="predicted"/>
<dbReference type="InterPro" id="IPR008984">
    <property type="entry name" value="SMAD_FHA_dom_sf"/>
</dbReference>
<dbReference type="OrthoDB" id="545910at2759"/>